<dbReference type="NCBIfam" id="NF000282">
    <property type="entry name" value="RND_permease_1"/>
    <property type="match status" value="1"/>
</dbReference>
<keyword evidence="3 9" id="KW-0813">Transport</keyword>
<organism evidence="11 12">
    <name type="scientific">Thalassotalea nanhaiensis</name>
    <dbReference type="NCBI Taxonomy" id="3065648"/>
    <lineage>
        <taxon>Bacteria</taxon>
        <taxon>Pseudomonadati</taxon>
        <taxon>Pseudomonadota</taxon>
        <taxon>Gammaproteobacteria</taxon>
        <taxon>Alteromonadales</taxon>
        <taxon>Colwelliaceae</taxon>
        <taxon>Thalassotalea</taxon>
    </lineage>
</organism>
<feature type="transmembrane region" description="Helical" evidence="9">
    <location>
        <begin position="441"/>
        <end position="461"/>
    </location>
</feature>
<evidence type="ECO:0000259" key="10">
    <source>
        <dbReference type="PROSITE" id="PS50156"/>
    </source>
</evidence>
<accession>A0ABY9TLS5</accession>
<evidence type="ECO:0000256" key="5">
    <source>
        <dbReference type="ARBA" id="ARBA00022519"/>
    </source>
</evidence>
<dbReference type="NCBIfam" id="TIGR00915">
    <property type="entry name" value="2A0602"/>
    <property type="match status" value="1"/>
</dbReference>
<name>A0ABY9TLS5_9GAMM</name>
<dbReference type="Gene3D" id="3.30.70.1440">
    <property type="entry name" value="Multidrug efflux transporter AcrB pore domain"/>
    <property type="match status" value="1"/>
</dbReference>
<dbReference type="Gene3D" id="1.20.1640.10">
    <property type="entry name" value="Multidrug efflux transporter AcrB transmembrane domain"/>
    <property type="match status" value="2"/>
</dbReference>
<feature type="transmembrane region" description="Helical" evidence="9">
    <location>
        <begin position="535"/>
        <end position="554"/>
    </location>
</feature>
<keyword evidence="4" id="KW-1003">Cell membrane</keyword>
<keyword evidence="12" id="KW-1185">Reference proteome</keyword>
<feature type="transmembrane region" description="Helical" evidence="9">
    <location>
        <begin position="968"/>
        <end position="989"/>
    </location>
</feature>
<evidence type="ECO:0000256" key="8">
    <source>
        <dbReference type="ARBA" id="ARBA00023136"/>
    </source>
</evidence>
<dbReference type="PROSITE" id="PS50156">
    <property type="entry name" value="SSD"/>
    <property type="match status" value="1"/>
</dbReference>
<evidence type="ECO:0000256" key="9">
    <source>
        <dbReference type="RuleBase" id="RU364070"/>
    </source>
</evidence>
<evidence type="ECO:0000256" key="1">
    <source>
        <dbReference type="ARBA" id="ARBA00004429"/>
    </source>
</evidence>
<feature type="transmembrane region" description="Helical" evidence="9">
    <location>
        <begin position="1001"/>
        <end position="1027"/>
    </location>
</feature>
<dbReference type="EMBL" id="CP134146">
    <property type="protein sequence ID" value="WNC69788.1"/>
    <property type="molecule type" value="Genomic_DNA"/>
</dbReference>
<feature type="transmembrane region" description="Helical" evidence="9">
    <location>
        <begin position="895"/>
        <end position="917"/>
    </location>
</feature>
<dbReference type="Gene3D" id="3.30.2090.10">
    <property type="entry name" value="Multidrug efflux transporter AcrB TolC docking domain, DN and DC subdomains"/>
    <property type="match status" value="2"/>
</dbReference>
<evidence type="ECO:0000256" key="3">
    <source>
        <dbReference type="ARBA" id="ARBA00022448"/>
    </source>
</evidence>
<comment type="subcellular location">
    <subcellularLocation>
        <location evidence="1 9">Cell inner membrane</location>
        <topology evidence="1 9">Multi-pass membrane protein</topology>
    </subcellularLocation>
</comment>
<dbReference type="PRINTS" id="PR00702">
    <property type="entry name" value="ACRIFLAVINRP"/>
</dbReference>
<dbReference type="Proteomes" id="UP001248581">
    <property type="component" value="Chromosome"/>
</dbReference>
<dbReference type="RefSeq" id="WP_348388930.1">
    <property type="nucleotide sequence ID" value="NZ_CP134146.1"/>
</dbReference>
<evidence type="ECO:0000256" key="7">
    <source>
        <dbReference type="ARBA" id="ARBA00022989"/>
    </source>
</evidence>
<dbReference type="Gene3D" id="3.30.70.1320">
    <property type="entry name" value="Multidrug efflux transporter AcrB pore domain like"/>
    <property type="match status" value="1"/>
</dbReference>
<evidence type="ECO:0000256" key="6">
    <source>
        <dbReference type="ARBA" id="ARBA00022692"/>
    </source>
</evidence>
<keyword evidence="6 9" id="KW-0812">Transmembrane</keyword>
<dbReference type="InterPro" id="IPR001036">
    <property type="entry name" value="Acrflvin-R"/>
</dbReference>
<reference evidence="12" key="1">
    <citation type="submission" date="2023-09" db="EMBL/GenBank/DDBJ databases">
        <authorList>
            <person name="Li S."/>
            <person name="Li X."/>
            <person name="Zhang C."/>
            <person name="Zhao Z."/>
        </authorList>
    </citation>
    <scope>NUCLEOTIDE SEQUENCE [LARGE SCALE GENOMIC DNA]</scope>
    <source>
        <strain evidence="12">SQ345</strain>
    </source>
</reference>
<gene>
    <name evidence="11" type="ORF">RI845_06515</name>
</gene>
<comment type="caution">
    <text evidence="9">Lacks conserved residue(s) required for the propagation of feature annotation.</text>
</comment>
<dbReference type="Pfam" id="PF00873">
    <property type="entry name" value="ACR_tran"/>
    <property type="match status" value="1"/>
</dbReference>
<feature type="transmembrane region" description="Helical" evidence="9">
    <location>
        <begin position="923"/>
        <end position="947"/>
    </location>
</feature>
<evidence type="ECO:0000256" key="4">
    <source>
        <dbReference type="ARBA" id="ARBA00022475"/>
    </source>
</evidence>
<dbReference type="SUPFAM" id="SSF82866">
    <property type="entry name" value="Multidrug efflux transporter AcrB transmembrane domain"/>
    <property type="match status" value="2"/>
</dbReference>
<dbReference type="PANTHER" id="PTHR32063">
    <property type="match status" value="1"/>
</dbReference>
<dbReference type="InterPro" id="IPR027463">
    <property type="entry name" value="AcrB_DN_DC_subdom"/>
</dbReference>
<proteinExistence type="inferred from homology"/>
<feature type="transmembrane region" description="Helical" evidence="9">
    <location>
        <begin position="395"/>
        <end position="415"/>
    </location>
</feature>
<keyword evidence="8 9" id="KW-0472">Membrane</keyword>
<feature type="transmembrane region" description="Helical" evidence="9">
    <location>
        <begin position="368"/>
        <end position="389"/>
    </location>
</feature>
<feature type="transmembrane region" description="Helical" evidence="9">
    <location>
        <begin position="870"/>
        <end position="888"/>
    </location>
</feature>
<dbReference type="SUPFAM" id="SSF82714">
    <property type="entry name" value="Multidrug efflux transporter AcrB TolC docking domain, DN and DC subdomains"/>
    <property type="match status" value="2"/>
</dbReference>
<dbReference type="Gene3D" id="3.30.70.1430">
    <property type="entry name" value="Multidrug efflux transporter AcrB pore domain"/>
    <property type="match status" value="2"/>
</dbReference>
<sequence length="1036" mass="110940">MISKTFITRPKLALVIAIVLTLTGIISGINLPVSEYPSVAPPQVVVSANYAGASSSVVKESVAQPIEEAVNGVEGMIYMSSKSANDGTYKLTVTFAVGTDPDQALVRVQNLVSMAEPKLPTEIRTAGMTIKKQSPDMLFLVNLFTNNDEFDRVFISNYAKINLLNALKRVDGISEATIMGEAAYSMRIWLDPELMAGLKVTPSDVKAALQEQNIQVAAGKVGAPPFDSNIQTQYSLQAKGKLTTVEEFEDIVLRAEQNGSLVLLKDVADIELGQADYAVSTQVDGKDATTIALYLLPGANALETGEKVKALVADMSHGFPTGLEYSIGYDTTRYVSTSISKVVISLLQAIGLVIAITFVFLGSWRAALVPSIAIPVSLVASFSVLLLAGMSINTVTLFGLILAIGVVVDDAILVVENTERHLSEDPSMTPETAVTKTMEEVSGPIIATTLVLLAVFIPVAMLPGLTGIMYRQFAVTICVAVLFSSLNALTLSPALCKLLLKANEKEATWFKKFNVGFNFIKDKYGAAVAVLIRKAFAMAVALIALFVVLGYGFVKTPTGFVPPEDKGIFIVSVQLPDASSIGRTEDVLAKLTTQLQQDERIESITSVSGYSILNGAAQSNAGSMFMVLKHWDERVARQDIVFAITQKVNYLAFLHIPEAQVFAIAPPAVPGMGAVGGLEFILQDKLGASASELASVLNQFVVEANEHPALTGVYSTYRANVPQYLIDVDRTKAKTLGISVDSIFSTLQAQLGSVYINDFNKFGQTYKVIMQAKPEYRGTISDLQSIYLRNKGGEMIPLSTVASVKDIHGPDLSERYNLFNSVSVRASASPGYSSGDGIAALEEVAANVLPQSFQYEWTGMTYQEIEAGNMAIYAYALALVFIYLFLVGQYESWSIPVSIIMVVPVAIAGALGAINAVGLPLNLFAQVGLILLIGMAAKNAILIVEFAKNLREDENKSILEAASTSAQLRFRAVCMTGVSFIAGIIPLVMATGAGMFSQKSLGITVFGGMSVALVIGTLIIPVCYVMIQSTREKLKG</sequence>
<evidence type="ECO:0000313" key="12">
    <source>
        <dbReference type="Proteomes" id="UP001248581"/>
    </source>
</evidence>
<dbReference type="PANTHER" id="PTHR32063:SF24">
    <property type="entry name" value="CATION EFFLUX SYSTEM (ACRB_ACRD_ACRF FAMILY)"/>
    <property type="match status" value="1"/>
</dbReference>
<feature type="transmembrane region" description="Helical" evidence="9">
    <location>
        <begin position="342"/>
        <end position="361"/>
    </location>
</feature>
<dbReference type="InterPro" id="IPR004764">
    <property type="entry name" value="MdtF-like"/>
</dbReference>
<dbReference type="SUPFAM" id="SSF82693">
    <property type="entry name" value="Multidrug efflux transporter AcrB pore domain, PN1, PN2, PC1 and PC2 subdomains"/>
    <property type="match status" value="4"/>
</dbReference>
<comment type="similarity">
    <text evidence="2 9">Belongs to the resistance-nodulation-cell division (RND) (TC 2.A.6) family.</text>
</comment>
<protein>
    <recommendedName>
        <fullName evidence="9">Efflux pump membrane transporter</fullName>
    </recommendedName>
</protein>
<keyword evidence="7 9" id="KW-1133">Transmembrane helix</keyword>
<evidence type="ECO:0000256" key="2">
    <source>
        <dbReference type="ARBA" id="ARBA00010942"/>
    </source>
</evidence>
<feature type="transmembrane region" description="Helical" evidence="9">
    <location>
        <begin position="473"/>
        <end position="496"/>
    </location>
</feature>
<keyword evidence="5 9" id="KW-0997">Cell inner membrane</keyword>
<evidence type="ECO:0000313" key="11">
    <source>
        <dbReference type="EMBL" id="WNC69788.1"/>
    </source>
</evidence>
<feature type="domain" description="SSD" evidence="10">
    <location>
        <begin position="367"/>
        <end position="498"/>
    </location>
</feature>
<dbReference type="InterPro" id="IPR000731">
    <property type="entry name" value="SSD"/>
</dbReference>